<dbReference type="AlphaFoldDB" id="A0A1I7WF99"/>
<reference evidence="2" key="1">
    <citation type="submission" date="2016-11" db="UniProtKB">
        <authorList>
            <consortium name="WormBaseParasite"/>
        </authorList>
    </citation>
    <scope>IDENTIFICATION</scope>
</reference>
<dbReference type="Proteomes" id="UP000095283">
    <property type="component" value="Unplaced"/>
</dbReference>
<proteinExistence type="predicted"/>
<accession>A0A1I7WF99</accession>
<evidence type="ECO:0000313" key="1">
    <source>
        <dbReference type="Proteomes" id="UP000095283"/>
    </source>
</evidence>
<evidence type="ECO:0000313" key="2">
    <source>
        <dbReference type="WBParaSite" id="Hba_03649"/>
    </source>
</evidence>
<name>A0A1I7WF99_HETBA</name>
<keyword evidence="1" id="KW-1185">Reference proteome</keyword>
<dbReference type="WBParaSite" id="Hba_03649">
    <property type="protein sequence ID" value="Hba_03649"/>
    <property type="gene ID" value="Hba_03649"/>
</dbReference>
<sequence length="38" mass="4384">MFKEKTCSKTEIWMLNCAPRLLALACTKIAALCRKIRK</sequence>
<organism evidence="1 2">
    <name type="scientific">Heterorhabditis bacteriophora</name>
    <name type="common">Entomopathogenic nematode worm</name>
    <dbReference type="NCBI Taxonomy" id="37862"/>
    <lineage>
        <taxon>Eukaryota</taxon>
        <taxon>Metazoa</taxon>
        <taxon>Ecdysozoa</taxon>
        <taxon>Nematoda</taxon>
        <taxon>Chromadorea</taxon>
        <taxon>Rhabditida</taxon>
        <taxon>Rhabditina</taxon>
        <taxon>Rhabditomorpha</taxon>
        <taxon>Strongyloidea</taxon>
        <taxon>Heterorhabditidae</taxon>
        <taxon>Heterorhabditis</taxon>
    </lineage>
</organism>
<protein>
    <submittedName>
        <fullName evidence="2">Uncharacterized protein</fullName>
    </submittedName>
</protein>